<evidence type="ECO:0000256" key="1">
    <source>
        <dbReference type="SAM" id="MobiDB-lite"/>
    </source>
</evidence>
<dbReference type="InterPro" id="IPR011991">
    <property type="entry name" value="ArsR-like_HTH"/>
</dbReference>
<keyword evidence="4" id="KW-1185">Reference proteome</keyword>
<sequence>MTDVATGYQEQFGRILDLLEEHATTGLSVTAVAQELGITRISAAKYLELLAANGDVCMERFGQKKLYRRSQRLPLREIFEHSPNALVILGTDLRICMVNASFIATLGIRPGHNLAGVPIFDLDLPVFSDSSVRRNIERIHRSETYLDEIQLIDERTDRIYLVNFAPIVSQTESPEILVTLREITALRKTEIALKNSERKITTLFQTVPSGIVIFAADGSILNANPASLRILGLRVIEQLSSASIFTLACSPGTLESLIRAGQVAEIELACDFDRMKLEQIPSTKSGVAYLNVVFTPIPRENGGPPDEFAILFKDITSDRRERKDLTFRETRYRSLFENACNGVIVYGVIRGGEGFVFNDINRAAEKILGLKKEELIGRNVWDVFPALADPGLLKAVQHGFARERPVFLPPLQYREGDDVWIWHYLFKLPSGELASLMIDVSTEVRDGNGPPSSPEITDNQCYGAR</sequence>
<dbReference type="Pfam" id="PF13188">
    <property type="entry name" value="PAS_8"/>
    <property type="match status" value="2"/>
</dbReference>
<dbReference type="PANTHER" id="PTHR44757">
    <property type="entry name" value="DIGUANYLATE CYCLASE DGCP"/>
    <property type="match status" value="1"/>
</dbReference>
<dbReference type="PROSITE" id="PS50112">
    <property type="entry name" value="PAS"/>
    <property type="match status" value="2"/>
</dbReference>
<dbReference type="RefSeq" id="WP_317296900.1">
    <property type="nucleotide sequence ID" value="NZ_JABFFQ010000010.1"/>
</dbReference>
<dbReference type="CDD" id="cd00090">
    <property type="entry name" value="HTH_ARSR"/>
    <property type="match status" value="1"/>
</dbReference>
<name>A0ABU3Z4G7_9EURY</name>
<dbReference type="InterPro" id="IPR052155">
    <property type="entry name" value="Biofilm_reg_signaling"/>
</dbReference>
<dbReference type="Proteomes" id="UP001273768">
    <property type="component" value="Unassembled WGS sequence"/>
</dbReference>
<feature type="domain" description="PAS" evidence="2">
    <location>
        <begin position="196"/>
        <end position="247"/>
    </location>
</feature>
<dbReference type="NCBIfam" id="TIGR00229">
    <property type="entry name" value="sensory_box"/>
    <property type="match status" value="2"/>
</dbReference>
<dbReference type="SUPFAM" id="SSF55785">
    <property type="entry name" value="PYP-like sensor domain (PAS domain)"/>
    <property type="match status" value="3"/>
</dbReference>
<comment type="caution">
    <text evidence="3">The sequence shown here is derived from an EMBL/GenBank/DDBJ whole genome shotgun (WGS) entry which is preliminary data.</text>
</comment>
<dbReference type="SMART" id="SM00091">
    <property type="entry name" value="PAS"/>
    <property type="match status" value="3"/>
</dbReference>
<dbReference type="PANTHER" id="PTHR44757:SF2">
    <property type="entry name" value="BIOFILM ARCHITECTURE MAINTENANCE PROTEIN MBAA"/>
    <property type="match status" value="1"/>
</dbReference>
<dbReference type="InterPro" id="IPR013656">
    <property type="entry name" value="PAS_4"/>
</dbReference>
<protein>
    <submittedName>
        <fullName evidence="3">PAS domain S-box protein</fullName>
    </submittedName>
</protein>
<dbReference type="InterPro" id="IPR035965">
    <property type="entry name" value="PAS-like_dom_sf"/>
</dbReference>
<reference evidence="3 4" key="1">
    <citation type="submission" date="2020-05" db="EMBL/GenBank/DDBJ databases">
        <title>Isolation and characterization of methanoarchaea from a cold seep at offshore SW Taiwan.</title>
        <authorList>
            <person name="Chen Y.-W."/>
            <person name="Chen S.-C."/>
            <person name="Lai M.-C."/>
        </authorList>
    </citation>
    <scope>NUCLEOTIDE SEQUENCE [LARGE SCALE GENOMIC DNA]</scope>
    <source>
        <strain evidence="3 4">YWC-01</strain>
    </source>
</reference>
<feature type="region of interest" description="Disordered" evidence="1">
    <location>
        <begin position="444"/>
        <end position="465"/>
    </location>
</feature>
<proteinExistence type="predicted"/>
<evidence type="ECO:0000313" key="3">
    <source>
        <dbReference type="EMBL" id="MDV4343718.1"/>
    </source>
</evidence>
<feature type="domain" description="PAS" evidence="2">
    <location>
        <begin position="328"/>
        <end position="384"/>
    </location>
</feature>
<organism evidence="3 4">
    <name type="scientific">Methanoculleus nereidis</name>
    <dbReference type="NCBI Taxonomy" id="2735141"/>
    <lineage>
        <taxon>Archaea</taxon>
        <taxon>Methanobacteriati</taxon>
        <taxon>Methanobacteriota</taxon>
        <taxon>Stenosarchaea group</taxon>
        <taxon>Methanomicrobia</taxon>
        <taxon>Methanomicrobiales</taxon>
        <taxon>Methanomicrobiaceae</taxon>
        <taxon>Methanoculleus</taxon>
    </lineage>
</organism>
<dbReference type="CDD" id="cd00130">
    <property type="entry name" value="PAS"/>
    <property type="match status" value="1"/>
</dbReference>
<dbReference type="EMBL" id="JABFFQ010000010">
    <property type="protein sequence ID" value="MDV4343718.1"/>
    <property type="molecule type" value="Genomic_DNA"/>
</dbReference>
<evidence type="ECO:0000313" key="4">
    <source>
        <dbReference type="Proteomes" id="UP001273768"/>
    </source>
</evidence>
<feature type="compositionally biased region" description="Polar residues" evidence="1">
    <location>
        <begin position="454"/>
        <end position="465"/>
    </location>
</feature>
<dbReference type="Pfam" id="PF08448">
    <property type="entry name" value="PAS_4"/>
    <property type="match status" value="1"/>
</dbReference>
<dbReference type="InterPro" id="IPR000014">
    <property type="entry name" value="PAS"/>
</dbReference>
<dbReference type="InterPro" id="IPR036388">
    <property type="entry name" value="WH-like_DNA-bd_sf"/>
</dbReference>
<accession>A0ABU3Z4G7</accession>
<evidence type="ECO:0000259" key="2">
    <source>
        <dbReference type="PROSITE" id="PS50112"/>
    </source>
</evidence>
<dbReference type="Gene3D" id="3.30.450.20">
    <property type="entry name" value="PAS domain"/>
    <property type="match status" value="3"/>
</dbReference>
<dbReference type="Gene3D" id="1.10.10.10">
    <property type="entry name" value="Winged helix-like DNA-binding domain superfamily/Winged helix DNA-binding domain"/>
    <property type="match status" value="1"/>
</dbReference>
<gene>
    <name evidence="3" type="ORF">HL657_11185</name>
</gene>